<dbReference type="CDD" id="cd01025">
    <property type="entry name" value="TOPRIM_recR"/>
    <property type="match status" value="1"/>
</dbReference>
<dbReference type="InterPro" id="IPR034137">
    <property type="entry name" value="TOPRIM_RecR"/>
</dbReference>
<evidence type="ECO:0000256" key="2">
    <source>
        <dbReference type="ARBA" id="ARBA00022763"/>
    </source>
</evidence>
<evidence type="ECO:0000256" key="6">
    <source>
        <dbReference type="ARBA" id="ARBA00023204"/>
    </source>
</evidence>
<dbReference type="GO" id="GO:0008270">
    <property type="term" value="F:zinc ion binding"/>
    <property type="evidence" value="ECO:0007669"/>
    <property type="project" value="UniProtKB-KW"/>
</dbReference>
<dbReference type="Pfam" id="PF13662">
    <property type="entry name" value="Toprim_4"/>
    <property type="match status" value="1"/>
</dbReference>
<dbReference type="Proteomes" id="UP000178367">
    <property type="component" value="Unassembled WGS sequence"/>
</dbReference>
<dbReference type="Gene3D" id="6.10.250.240">
    <property type="match status" value="1"/>
</dbReference>
<dbReference type="InterPro" id="IPR015967">
    <property type="entry name" value="Rcmb_RecR_Znf"/>
</dbReference>
<dbReference type="GO" id="GO:0003677">
    <property type="term" value="F:DNA binding"/>
    <property type="evidence" value="ECO:0007669"/>
    <property type="project" value="UniProtKB-UniRule"/>
</dbReference>
<dbReference type="EMBL" id="MFGB01000005">
    <property type="protein sequence ID" value="OGF27938.1"/>
    <property type="molecule type" value="Genomic_DNA"/>
</dbReference>
<dbReference type="Pfam" id="PF21176">
    <property type="entry name" value="RecR_HhH"/>
    <property type="match status" value="1"/>
</dbReference>
<dbReference type="AlphaFoldDB" id="A0A1F5SMK4"/>
<keyword evidence="2 7" id="KW-0227">DNA damage</keyword>
<feature type="zinc finger region" description="C4-type" evidence="7">
    <location>
        <begin position="57"/>
        <end position="72"/>
    </location>
</feature>
<comment type="function">
    <text evidence="7">May play a role in DNA repair. It seems to be involved in an RecBC-independent recombinational process of DNA repair. It may act with RecF and RecO.</text>
</comment>
<accession>A0A1F5SMK4</accession>
<protein>
    <recommendedName>
        <fullName evidence="7">Recombination protein RecR</fullName>
    </recommendedName>
</protein>
<dbReference type="InterPro" id="IPR006171">
    <property type="entry name" value="TOPRIM_dom"/>
</dbReference>
<evidence type="ECO:0000256" key="5">
    <source>
        <dbReference type="ARBA" id="ARBA00023172"/>
    </source>
</evidence>
<dbReference type="Gene3D" id="3.40.1360.10">
    <property type="match status" value="1"/>
</dbReference>
<evidence type="ECO:0000259" key="8">
    <source>
        <dbReference type="PROSITE" id="PS50880"/>
    </source>
</evidence>
<dbReference type="PROSITE" id="PS50880">
    <property type="entry name" value="TOPRIM"/>
    <property type="match status" value="1"/>
</dbReference>
<sequence length="198" mass="22044">MKYPQAIQNLINNFTKLPTVGPKTAERYVFYLLKQSGEDLQKLAQAIAELKEGTKTCGRCFAIAEADPCPICSDKKRDNSVICVISTSRDMQVIEATGQYKGHYHILEGLINTIDNIGPENLTIKQLLHRIKNSGVKEVILGLSHNFEGETTALYLAKILKPLNVKITRLAKGLPMGADLEYADEITLTHALKYRNTL</sequence>
<dbReference type="InterPro" id="IPR000093">
    <property type="entry name" value="DNA_Rcmb_RecR"/>
</dbReference>
<dbReference type="SUPFAM" id="SSF111304">
    <property type="entry name" value="Recombination protein RecR"/>
    <property type="match status" value="1"/>
</dbReference>
<dbReference type="PROSITE" id="PS01300">
    <property type="entry name" value="RECR"/>
    <property type="match status" value="1"/>
</dbReference>
<evidence type="ECO:0000313" key="9">
    <source>
        <dbReference type="EMBL" id="OGF27938.1"/>
    </source>
</evidence>
<gene>
    <name evidence="7" type="primary">recR</name>
    <name evidence="9" type="ORF">A2227_04985</name>
</gene>
<organism evidence="9 10">
    <name type="scientific">Candidatus Falkowbacteria bacterium RIFOXYA2_FULL_47_19</name>
    <dbReference type="NCBI Taxonomy" id="1797994"/>
    <lineage>
        <taxon>Bacteria</taxon>
        <taxon>Candidatus Falkowiibacteriota</taxon>
    </lineage>
</organism>
<keyword evidence="3 7" id="KW-0863">Zinc-finger</keyword>
<dbReference type="SMART" id="SM00493">
    <property type="entry name" value="TOPRIM"/>
    <property type="match status" value="1"/>
</dbReference>
<dbReference type="Gene3D" id="1.10.8.420">
    <property type="entry name" value="RecR Domain 1"/>
    <property type="match status" value="1"/>
</dbReference>
<evidence type="ECO:0000256" key="7">
    <source>
        <dbReference type="HAMAP-Rule" id="MF_00017"/>
    </source>
</evidence>
<dbReference type="GO" id="GO:0006310">
    <property type="term" value="P:DNA recombination"/>
    <property type="evidence" value="ECO:0007669"/>
    <property type="project" value="UniProtKB-UniRule"/>
</dbReference>
<evidence type="ECO:0000256" key="3">
    <source>
        <dbReference type="ARBA" id="ARBA00022771"/>
    </source>
</evidence>
<name>A0A1F5SMK4_9BACT</name>
<reference evidence="9 10" key="1">
    <citation type="journal article" date="2016" name="Nat. Commun.">
        <title>Thousands of microbial genomes shed light on interconnected biogeochemical processes in an aquifer system.</title>
        <authorList>
            <person name="Anantharaman K."/>
            <person name="Brown C.T."/>
            <person name="Hug L.A."/>
            <person name="Sharon I."/>
            <person name="Castelle C.J."/>
            <person name="Probst A.J."/>
            <person name="Thomas B.C."/>
            <person name="Singh A."/>
            <person name="Wilkins M.J."/>
            <person name="Karaoz U."/>
            <person name="Brodie E.L."/>
            <person name="Williams K.H."/>
            <person name="Hubbard S.S."/>
            <person name="Banfield J.F."/>
        </authorList>
    </citation>
    <scope>NUCLEOTIDE SEQUENCE [LARGE SCALE GENOMIC DNA]</scope>
</reference>
<evidence type="ECO:0000256" key="4">
    <source>
        <dbReference type="ARBA" id="ARBA00022833"/>
    </source>
</evidence>
<dbReference type="NCBIfam" id="TIGR00615">
    <property type="entry name" value="recR"/>
    <property type="match status" value="1"/>
</dbReference>
<evidence type="ECO:0000313" key="10">
    <source>
        <dbReference type="Proteomes" id="UP000178367"/>
    </source>
</evidence>
<keyword evidence="6 7" id="KW-0234">DNA repair</keyword>
<keyword evidence="4 7" id="KW-0862">Zinc</keyword>
<dbReference type="PANTHER" id="PTHR30446">
    <property type="entry name" value="RECOMBINATION PROTEIN RECR"/>
    <property type="match status" value="1"/>
</dbReference>
<comment type="similarity">
    <text evidence="7">Belongs to the RecR family.</text>
</comment>
<dbReference type="GO" id="GO:0006281">
    <property type="term" value="P:DNA repair"/>
    <property type="evidence" value="ECO:0007669"/>
    <property type="project" value="UniProtKB-UniRule"/>
</dbReference>
<dbReference type="HAMAP" id="MF_00017">
    <property type="entry name" value="RecR"/>
    <property type="match status" value="1"/>
</dbReference>
<dbReference type="Pfam" id="PF21175">
    <property type="entry name" value="RecR_C"/>
    <property type="match status" value="1"/>
</dbReference>
<dbReference type="Pfam" id="PF02132">
    <property type="entry name" value="RecR_ZnF"/>
    <property type="match status" value="1"/>
</dbReference>
<evidence type="ECO:0000256" key="1">
    <source>
        <dbReference type="ARBA" id="ARBA00022723"/>
    </source>
</evidence>
<keyword evidence="1 7" id="KW-0479">Metal-binding</keyword>
<comment type="caution">
    <text evidence="9">The sequence shown here is derived from an EMBL/GenBank/DDBJ whole genome shotgun (WGS) entry which is preliminary data.</text>
</comment>
<dbReference type="InterPro" id="IPR023627">
    <property type="entry name" value="Rcmb_RecR"/>
</dbReference>
<proteinExistence type="inferred from homology"/>
<dbReference type="PANTHER" id="PTHR30446:SF0">
    <property type="entry name" value="RECOMBINATION PROTEIN RECR"/>
    <property type="match status" value="1"/>
</dbReference>
<dbReference type="STRING" id="1797994.A2227_04985"/>
<keyword evidence="5 7" id="KW-0233">DNA recombination</keyword>
<feature type="domain" description="Toprim" evidence="8">
    <location>
        <begin position="80"/>
        <end position="175"/>
    </location>
</feature>